<proteinExistence type="predicted"/>
<dbReference type="Proteomes" id="UP001066276">
    <property type="component" value="Chromosome 10"/>
</dbReference>
<sequence>MERRLHRNITWGSTIDFTTRATRRAASLRGRSGLSTARRDRAAHDDVGLLAEVPLSGLESSDKATSETGVMIAELEESV</sequence>
<accession>A0AAV7LVP2</accession>
<gene>
    <name evidence="1" type="ORF">NDU88_000790</name>
</gene>
<dbReference type="EMBL" id="JANPWB010000014">
    <property type="protein sequence ID" value="KAJ1095631.1"/>
    <property type="molecule type" value="Genomic_DNA"/>
</dbReference>
<name>A0AAV7LVP2_PLEWA</name>
<dbReference type="AlphaFoldDB" id="A0AAV7LVP2"/>
<keyword evidence="2" id="KW-1185">Reference proteome</keyword>
<protein>
    <submittedName>
        <fullName evidence="1">Uncharacterized protein</fullName>
    </submittedName>
</protein>
<organism evidence="1 2">
    <name type="scientific">Pleurodeles waltl</name>
    <name type="common">Iberian ribbed newt</name>
    <dbReference type="NCBI Taxonomy" id="8319"/>
    <lineage>
        <taxon>Eukaryota</taxon>
        <taxon>Metazoa</taxon>
        <taxon>Chordata</taxon>
        <taxon>Craniata</taxon>
        <taxon>Vertebrata</taxon>
        <taxon>Euteleostomi</taxon>
        <taxon>Amphibia</taxon>
        <taxon>Batrachia</taxon>
        <taxon>Caudata</taxon>
        <taxon>Salamandroidea</taxon>
        <taxon>Salamandridae</taxon>
        <taxon>Pleurodelinae</taxon>
        <taxon>Pleurodeles</taxon>
    </lineage>
</organism>
<comment type="caution">
    <text evidence="1">The sequence shown here is derived from an EMBL/GenBank/DDBJ whole genome shotgun (WGS) entry which is preliminary data.</text>
</comment>
<reference evidence="1" key="1">
    <citation type="journal article" date="2022" name="bioRxiv">
        <title>Sequencing and chromosome-scale assembly of the giantPleurodeles waltlgenome.</title>
        <authorList>
            <person name="Brown T."/>
            <person name="Elewa A."/>
            <person name="Iarovenko S."/>
            <person name="Subramanian E."/>
            <person name="Araus A.J."/>
            <person name="Petzold A."/>
            <person name="Susuki M."/>
            <person name="Suzuki K.-i.T."/>
            <person name="Hayashi T."/>
            <person name="Toyoda A."/>
            <person name="Oliveira C."/>
            <person name="Osipova E."/>
            <person name="Leigh N.D."/>
            <person name="Simon A."/>
            <person name="Yun M.H."/>
        </authorList>
    </citation>
    <scope>NUCLEOTIDE SEQUENCE</scope>
    <source>
        <strain evidence="1">20211129_DDA</strain>
        <tissue evidence="1">Liver</tissue>
    </source>
</reference>
<evidence type="ECO:0000313" key="1">
    <source>
        <dbReference type="EMBL" id="KAJ1095631.1"/>
    </source>
</evidence>
<evidence type="ECO:0000313" key="2">
    <source>
        <dbReference type="Proteomes" id="UP001066276"/>
    </source>
</evidence>